<sequence>MVIEAVESNITPDSAAEVSVVTTKLLRALSDTSTWLAQQEFSNSAAMTGIGKKSVPVKSKVKMDLRFATPGGPLVLHNVVFWVTDHSLPPGVDDLLLSQLIMKRLGYSSENRLADGQQLQPEWDMSDIDDIRTNSVPSIQAYAGAVESPQRAEQKLILEEDEDRACFPTFENDADAEREKFRAILLEKDEEVRELGASLEFVNELGTILMQLIYIFKLIIGHDLSSRCHL</sequence>
<proteinExistence type="predicted"/>
<dbReference type="AlphaFoldDB" id="A0A225V2U1"/>
<organism evidence="1 2">
    <name type="scientific">Phytophthora megakarya</name>
    <dbReference type="NCBI Taxonomy" id="4795"/>
    <lineage>
        <taxon>Eukaryota</taxon>
        <taxon>Sar</taxon>
        <taxon>Stramenopiles</taxon>
        <taxon>Oomycota</taxon>
        <taxon>Peronosporomycetes</taxon>
        <taxon>Peronosporales</taxon>
        <taxon>Peronosporaceae</taxon>
        <taxon>Phytophthora</taxon>
    </lineage>
</organism>
<dbReference type="OrthoDB" id="125255at2759"/>
<evidence type="ECO:0000313" key="2">
    <source>
        <dbReference type="Proteomes" id="UP000198211"/>
    </source>
</evidence>
<dbReference type="EMBL" id="NBNE01008490">
    <property type="protein sequence ID" value="OWY99433.1"/>
    <property type="molecule type" value="Genomic_DNA"/>
</dbReference>
<name>A0A225V2U1_9STRA</name>
<keyword evidence="2" id="KW-1185">Reference proteome</keyword>
<comment type="caution">
    <text evidence="1">The sequence shown here is derived from an EMBL/GenBank/DDBJ whole genome shotgun (WGS) entry which is preliminary data.</text>
</comment>
<evidence type="ECO:0000313" key="1">
    <source>
        <dbReference type="EMBL" id="OWY99433.1"/>
    </source>
</evidence>
<accession>A0A225V2U1</accession>
<reference evidence="2" key="1">
    <citation type="submission" date="2017-03" db="EMBL/GenBank/DDBJ databases">
        <title>Phytopthora megakarya and P. palmivora, two closely related causual agents of cacao black pod achieved similar genome size and gene model numbers by different mechanisms.</title>
        <authorList>
            <person name="Ali S."/>
            <person name="Shao J."/>
            <person name="Larry D.J."/>
            <person name="Kronmiller B."/>
            <person name="Shen D."/>
            <person name="Strem M.D."/>
            <person name="Melnick R.L."/>
            <person name="Guiltinan M.J."/>
            <person name="Tyler B.M."/>
            <person name="Meinhardt L.W."/>
            <person name="Bailey B.A."/>
        </authorList>
    </citation>
    <scope>NUCLEOTIDE SEQUENCE [LARGE SCALE GENOMIC DNA]</scope>
    <source>
        <strain evidence="2">zdho120</strain>
    </source>
</reference>
<gene>
    <name evidence="1" type="ORF">PHMEG_00029562</name>
</gene>
<dbReference type="Proteomes" id="UP000198211">
    <property type="component" value="Unassembled WGS sequence"/>
</dbReference>
<protein>
    <submittedName>
        <fullName evidence="1">Uncharacterized protein</fullName>
    </submittedName>
</protein>